<protein>
    <submittedName>
        <fullName evidence="3">Biotin ligase</fullName>
        <ecNumber evidence="3">6.3.4.15</ecNumber>
    </submittedName>
</protein>
<evidence type="ECO:0000313" key="4">
    <source>
        <dbReference type="Proteomes" id="UP000002019"/>
    </source>
</evidence>
<sequence length="237" mass="27036">MRNYFYYDILDNTMREYKFLKELCEEPLCVRAGAQNEGLGRANHIWLSPSGGLWFTFDYENNRSLPSFALYLGFCIHQCLQSLFEPLQGKLQIKWTNDIIFSNRKLGGILCNYQPAKRTYIAGIGLNTNNEIDAELGKFGAISLKDILGFEVSNDELCRLIIKSVEDNCRFMENKKTYIDYCNAHLFGKGRFALLEMGGINIEAEIIEIDNNGALSIRNEKGELIAMHTGSILQFLD</sequence>
<evidence type="ECO:0000259" key="2">
    <source>
        <dbReference type="PROSITE" id="PS51733"/>
    </source>
</evidence>
<gene>
    <name evidence="3" type="ordered locus">CLOAM1441</name>
</gene>
<keyword evidence="4" id="KW-1185">Reference proteome</keyword>
<dbReference type="GO" id="GO:0005737">
    <property type="term" value="C:cytoplasm"/>
    <property type="evidence" value="ECO:0007669"/>
    <property type="project" value="TreeGrafter"/>
</dbReference>
<dbReference type="Gene3D" id="3.30.930.10">
    <property type="entry name" value="Bira Bifunctional Protein, Domain 2"/>
    <property type="match status" value="1"/>
</dbReference>
<dbReference type="PANTHER" id="PTHR12835">
    <property type="entry name" value="BIOTIN PROTEIN LIGASE"/>
    <property type="match status" value="1"/>
</dbReference>
<reference evidence="3 4" key="1">
    <citation type="journal article" date="2008" name="J. Bacteriol.">
        <title>'Candidatus Cloacamonas acidaminovorans': genome sequence reconstruction provides a first glimpse of a new bacterial division.</title>
        <authorList>
            <person name="Pelletier E."/>
            <person name="Kreimeyer A."/>
            <person name="Bocs S."/>
            <person name="Rouy Z."/>
            <person name="Gyapay G."/>
            <person name="Chouari R."/>
            <person name="Riviere D."/>
            <person name="Ganesan A."/>
            <person name="Daegelen P."/>
            <person name="Sghir A."/>
            <person name="Cohen G.N."/>
            <person name="Medigue C."/>
            <person name="Weissenbach J."/>
            <person name="Le Paslier D."/>
        </authorList>
    </citation>
    <scope>NUCLEOTIDE SEQUENCE [LARGE SCALE GENOMIC DNA]</scope>
    <source>
        <strain evidence="4">Evry</strain>
    </source>
</reference>
<dbReference type="InterPro" id="IPR004408">
    <property type="entry name" value="Biotin_CoA_COase_ligase"/>
</dbReference>
<dbReference type="InterPro" id="IPR004143">
    <property type="entry name" value="BPL_LPL_catalytic"/>
</dbReference>
<dbReference type="HOGENOM" id="CLU_051096_3_0_0"/>
<proteinExistence type="predicted"/>
<accession>B0VJ81</accession>
<dbReference type="PANTHER" id="PTHR12835:SF5">
    <property type="entry name" value="BIOTIN--PROTEIN LIGASE"/>
    <property type="match status" value="1"/>
</dbReference>
<dbReference type="GO" id="GO:0004077">
    <property type="term" value="F:biotin--[biotin carboxyl-carrier protein] ligase activity"/>
    <property type="evidence" value="ECO:0007669"/>
    <property type="project" value="UniProtKB-EC"/>
</dbReference>
<dbReference type="AlphaFoldDB" id="B0VJ81"/>
<dbReference type="EMBL" id="CU466930">
    <property type="protein sequence ID" value="CAO81292.1"/>
    <property type="molecule type" value="Genomic_DNA"/>
</dbReference>
<evidence type="ECO:0000313" key="3">
    <source>
        <dbReference type="EMBL" id="CAO81292.1"/>
    </source>
</evidence>
<dbReference type="RefSeq" id="WP_015425150.1">
    <property type="nucleotide sequence ID" value="NC_020449.1"/>
</dbReference>
<dbReference type="NCBIfam" id="TIGR00121">
    <property type="entry name" value="birA_ligase"/>
    <property type="match status" value="1"/>
</dbReference>
<dbReference type="eggNOG" id="COG0340">
    <property type="taxonomic scope" value="Bacteria"/>
</dbReference>
<dbReference type="KEGG" id="caci:CLOAM1441"/>
<evidence type="ECO:0000256" key="1">
    <source>
        <dbReference type="ARBA" id="ARBA00022598"/>
    </source>
</evidence>
<dbReference type="InterPro" id="IPR045864">
    <property type="entry name" value="aa-tRNA-synth_II/BPL/LPL"/>
</dbReference>
<keyword evidence="1 3" id="KW-0436">Ligase</keyword>
<dbReference type="Pfam" id="PF03099">
    <property type="entry name" value="BPL_LplA_LipB"/>
    <property type="match status" value="1"/>
</dbReference>
<dbReference type="OrthoDB" id="9807064at2"/>
<feature type="domain" description="BPL/LPL catalytic" evidence="2">
    <location>
        <begin position="1"/>
        <end position="173"/>
    </location>
</feature>
<organism evidence="3 4">
    <name type="scientific">Cloacimonas acidaminovorans (strain Evry)</name>
    <dbReference type="NCBI Taxonomy" id="459349"/>
    <lineage>
        <taxon>Bacteria</taxon>
        <taxon>Pseudomonadati</taxon>
        <taxon>Candidatus Cloacimonadota</taxon>
        <taxon>Candidatus Cloacimonadia</taxon>
        <taxon>Candidatus Cloacimonadales</taxon>
        <taxon>Candidatus Cloacimonadaceae</taxon>
        <taxon>Candidatus Cloacimonas</taxon>
    </lineage>
</organism>
<dbReference type="EC" id="6.3.4.15" evidence="3"/>
<dbReference type="STRING" id="459349.CLOAM1441"/>
<dbReference type="Proteomes" id="UP000002019">
    <property type="component" value="Chromosome"/>
</dbReference>
<dbReference type="PROSITE" id="PS51733">
    <property type="entry name" value="BPL_LPL_CATALYTIC"/>
    <property type="match status" value="1"/>
</dbReference>
<dbReference type="SUPFAM" id="SSF55681">
    <property type="entry name" value="Class II aaRS and biotin synthetases"/>
    <property type="match status" value="1"/>
</dbReference>
<name>B0VJ81_CLOAI</name>